<dbReference type="RefSeq" id="WP_265766023.1">
    <property type="nucleotide sequence ID" value="NZ_JAGGJA010000006.1"/>
</dbReference>
<dbReference type="InterPro" id="IPR032710">
    <property type="entry name" value="NTF2-like_dom_sf"/>
</dbReference>
<evidence type="ECO:0000259" key="2">
    <source>
        <dbReference type="Pfam" id="PF14534"/>
    </source>
</evidence>
<dbReference type="InterPro" id="IPR027843">
    <property type="entry name" value="DUF4440"/>
</dbReference>
<dbReference type="EMBL" id="JAGGJA010000006">
    <property type="protein sequence ID" value="MCW9707264.1"/>
    <property type="molecule type" value="Genomic_DNA"/>
</dbReference>
<proteinExistence type="predicted"/>
<keyword evidence="4" id="KW-1185">Reference proteome</keyword>
<gene>
    <name evidence="3" type="ORF">J6I44_10375</name>
</gene>
<evidence type="ECO:0000313" key="3">
    <source>
        <dbReference type="EMBL" id="MCW9707264.1"/>
    </source>
</evidence>
<dbReference type="Gene3D" id="3.10.450.50">
    <property type="match status" value="1"/>
</dbReference>
<feature type="chain" id="PRO_5046625492" evidence="1">
    <location>
        <begin position="22"/>
        <end position="162"/>
    </location>
</feature>
<protein>
    <submittedName>
        <fullName evidence="3">Nuclear transport factor 2 family protein</fullName>
    </submittedName>
</protein>
<sequence>MLKKILTLTLLVLWNITGSMAQSPETGIQQIYQQFSKAYEELDPTMIAPLYAEETYYLTPDPEEGIRKGKEEVLKSFIGTFEQAQKRGSKLKMTFKIIKRNQSGNLAYDVGYYKFQAFPKEGEPFKAAGKFVTVLQQNNNGEWQFVVDAFSSAPVNLFEQIK</sequence>
<evidence type="ECO:0000313" key="4">
    <source>
        <dbReference type="Proteomes" id="UP001207918"/>
    </source>
</evidence>
<dbReference type="SUPFAM" id="SSF54427">
    <property type="entry name" value="NTF2-like"/>
    <property type="match status" value="1"/>
</dbReference>
<accession>A0ABT3PMY4</accession>
<evidence type="ECO:0000256" key="1">
    <source>
        <dbReference type="SAM" id="SignalP"/>
    </source>
</evidence>
<dbReference type="Proteomes" id="UP001207918">
    <property type="component" value="Unassembled WGS sequence"/>
</dbReference>
<comment type="caution">
    <text evidence="3">The sequence shown here is derived from an EMBL/GenBank/DDBJ whole genome shotgun (WGS) entry which is preliminary data.</text>
</comment>
<reference evidence="3 4" key="1">
    <citation type="submission" date="2021-03" db="EMBL/GenBank/DDBJ databases">
        <title>Aliifodinibius sp. nov., a new bacterium isolated from saline soil.</title>
        <authorList>
            <person name="Galisteo C."/>
            <person name="De La Haba R."/>
            <person name="Sanchez-Porro C."/>
            <person name="Ventosa A."/>
        </authorList>
    </citation>
    <scope>NUCLEOTIDE SEQUENCE [LARGE SCALE GENOMIC DNA]</scope>
    <source>
        <strain evidence="3 4">1BSP15-2V2</strain>
    </source>
</reference>
<feature type="domain" description="DUF4440" evidence="2">
    <location>
        <begin position="28"/>
        <end position="144"/>
    </location>
</feature>
<dbReference type="Pfam" id="PF14534">
    <property type="entry name" value="DUF4440"/>
    <property type="match status" value="1"/>
</dbReference>
<feature type="signal peptide" evidence="1">
    <location>
        <begin position="1"/>
        <end position="21"/>
    </location>
</feature>
<keyword evidence="1" id="KW-0732">Signal</keyword>
<organism evidence="3 4">
    <name type="scientific">Fodinibius salsisoli</name>
    <dbReference type="NCBI Taxonomy" id="2820877"/>
    <lineage>
        <taxon>Bacteria</taxon>
        <taxon>Pseudomonadati</taxon>
        <taxon>Balneolota</taxon>
        <taxon>Balneolia</taxon>
        <taxon>Balneolales</taxon>
        <taxon>Balneolaceae</taxon>
        <taxon>Fodinibius</taxon>
    </lineage>
</organism>
<name>A0ABT3PMY4_9BACT</name>